<feature type="region of interest" description="Disordered" evidence="3">
    <location>
        <begin position="53"/>
        <end position="78"/>
    </location>
</feature>
<dbReference type="OrthoDB" id="72772at2759"/>
<dbReference type="EMBL" id="KV441397">
    <property type="protein sequence ID" value="OAF58388.1"/>
    <property type="molecule type" value="Genomic_DNA"/>
</dbReference>
<dbReference type="RefSeq" id="XP_024323673.1">
    <property type="nucleotide sequence ID" value="XM_024470003.1"/>
</dbReference>
<dbReference type="GO" id="GO:0035493">
    <property type="term" value="P:SNARE complex assembly"/>
    <property type="evidence" value="ECO:0007669"/>
    <property type="project" value="TreeGrafter"/>
</dbReference>
<evidence type="ECO:0000256" key="1">
    <source>
        <dbReference type="ARBA" id="ARBA00023054"/>
    </source>
</evidence>
<keyword evidence="1 2" id="KW-0175">Coiled coil</keyword>
<evidence type="ECO:0000256" key="2">
    <source>
        <dbReference type="SAM" id="Coils"/>
    </source>
</evidence>
<dbReference type="GO" id="GO:0000323">
    <property type="term" value="C:lytic vacuole"/>
    <property type="evidence" value="ECO:0007669"/>
    <property type="project" value="TreeGrafter"/>
</dbReference>
<feature type="compositionally biased region" description="Polar residues" evidence="3">
    <location>
        <begin position="536"/>
        <end position="548"/>
    </location>
</feature>
<protein>
    <recommendedName>
        <fullName evidence="5">UV radiation resistance-associated gene protein</fullName>
    </recommendedName>
</protein>
<sequence length="571" mass="63973">MTTEGSRPLLAPQTRRLRHLQGVYLRNLTFARPRGHTIDDATLNKTPEKLESLRRSLHEPSLQHSASSDDLNANIRPSGRRRRSTIWAGQSPDYRQRKLEDVIDNGMVDAFFSLHCAGEDEPIYISEVTEKAMNPNFRFFDLTNYGPSITRLSRFTIKFWVKRKEYSLFLEQEIELGSLHFLGSLNNRQLPPNCVIIHLIDGIYALDLPSVTLPPKHLPPVSTSSYSALMRLSSLDDSIQDALATRERLAAQINTILQEQPVDETPLAEEEAALAAKYLKSEQRLVKLAIKQRDELQASIAARRKAIDEGTKSQAQAEIELESIQQQVEEMMVAQQANTEQIHGQRRRICEELLHIFPIEPTARSLTFTICGLLLPNTSFDDSDEDVVAGALGHVARLVDMLQYYLSVPIPYPVMPYGSRSIVRDEISTLVDIQRTFPLYGKGTIRFRFEYAVFLLNKDIECLAESQGLKLIDIRHTLPNLKYLLYVCSAGTAELPVRKAGGIRGLLAGKVTPLPSRRGSEEGLADAARKALEHGSSANGGTKGNLSLQLPFGAEPTTSLRTRGLRENRAR</sequence>
<dbReference type="VEuPathDB" id="FungiDB:GMDG_00758"/>
<dbReference type="AlphaFoldDB" id="A0A177A888"/>
<dbReference type="GeneID" id="36289462"/>
<dbReference type="PANTHER" id="PTHR15157">
    <property type="entry name" value="UV RADIATION RESISTANCE-ASSOCIATED GENE PROTEIN"/>
    <property type="match status" value="1"/>
</dbReference>
<name>A0A177A888_9PEZI</name>
<reference evidence="4" key="1">
    <citation type="submission" date="2016-03" db="EMBL/GenBank/DDBJ databases">
        <title>Updated assembly of Pseudogymnoascus destructans, the fungus causing white-nose syndrome of bats.</title>
        <authorList>
            <person name="Palmer J.M."/>
            <person name="Drees K.P."/>
            <person name="Foster J.T."/>
            <person name="Lindner D.L."/>
        </authorList>
    </citation>
    <scope>NUCLEOTIDE SEQUENCE [LARGE SCALE GENOMIC DNA]</scope>
    <source>
        <strain evidence="4">20631-21</strain>
    </source>
</reference>
<feature type="coiled-coil region" evidence="2">
    <location>
        <begin position="239"/>
        <end position="334"/>
    </location>
</feature>
<dbReference type="Proteomes" id="UP000077154">
    <property type="component" value="Unassembled WGS sequence"/>
</dbReference>
<feature type="region of interest" description="Disordered" evidence="3">
    <location>
        <begin position="528"/>
        <end position="571"/>
    </location>
</feature>
<dbReference type="GO" id="GO:0000149">
    <property type="term" value="F:SNARE binding"/>
    <property type="evidence" value="ECO:0007669"/>
    <property type="project" value="TreeGrafter"/>
</dbReference>
<proteinExistence type="predicted"/>
<feature type="compositionally biased region" description="Polar residues" evidence="3">
    <location>
        <begin position="62"/>
        <end position="71"/>
    </location>
</feature>
<dbReference type="PANTHER" id="PTHR15157:SF5">
    <property type="entry name" value="UV RADIATION RESISTANCE-ASSOCIATED GENE PROTEIN"/>
    <property type="match status" value="1"/>
</dbReference>
<evidence type="ECO:0000313" key="4">
    <source>
        <dbReference type="EMBL" id="OAF58388.1"/>
    </source>
</evidence>
<dbReference type="eggNOG" id="KOG2896">
    <property type="taxonomic scope" value="Eukaryota"/>
</dbReference>
<evidence type="ECO:0000256" key="3">
    <source>
        <dbReference type="SAM" id="MobiDB-lite"/>
    </source>
</evidence>
<evidence type="ECO:0008006" key="5">
    <source>
        <dbReference type="Google" id="ProtNLM"/>
    </source>
</evidence>
<dbReference type="GO" id="GO:0005768">
    <property type="term" value="C:endosome"/>
    <property type="evidence" value="ECO:0007669"/>
    <property type="project" value="TreeGrafter"/>
</dbReference>
<gene>
    <name evidence="4" type="ORF">VC83_06402</name>
</gene>
<accession>A0A177A888</accession>
<organism evidence="4">
    <name type="scientific">Pseudogymnoascus destructans</name>
    <dbReference type="NCBI Taxonomy" id="655981"/>
    <lineage>
        <taxon>Eukaryota</taxon>
        <taxon>Fungi</taxon>
        <taxon>Dikarya</taxon>
        <taxon>Ascomycota</taxon>
        <taxon>Pezizomycotina</taxon>
        <taxon>Leotiomycetes</taxon>
        <taxon>Thelebolales</taxon>
        <taxon>Thelebolaceae</taxon>
        <taxon>Pseudogymnoascus</taxon>
    </lineage>
</organism>